<dbReference type="OrthoDB" id="9179684at2"/>
<dbReference type="Proteomes" id="UP000198284">
    <property type="component" value="Unassembled WGS sequence"/>
</dbReference>
<keyword evidence="2" id="KW-1185">Reference proteome</keyword>
<dbReference type="EMBL" id="FZOT01000022">
    <property type="protein sequence ID" value="SNT29257.1"/>
    <property type="molecule type" value="Genomic_DNA"/>
</dbReference>
<sequence length="166" mass="17796">MINYIEKGYALHQAIRAAGHWLHEENGVWISSNDEAVQAIIDSFDAAAGARAAKVAAIDAHAAKLRNKVVAGISPAEMSSWPLKVKEAIAYLADASADTPMLTMEAQARQITVLELAQRVKANSDQLAMLEAVIAGNAGRHRDAVAALTDWQAVSAYDFSTGWPEI</sequence>
<dbReference type="AlphaFoldDB" id="A0A239LF41"/>
<gene>
    <name evidence="1" type="ORF">SAMN06265795_12262</name>
</gene>
<organism evidence="1 2">
    <name type="scientific">Noviherbaspirillum humi</name>
    <dbReference type="NCBI Taxonomy" id="1688639"/>
    <lineage>
        <taxon>Bacteria</taxon>
        <taxon>Pseudomonadati</taxon>
        <taxon>Pseudomonadota</taxon>
        <taxon>Betaproteobacteria</taxon>
        <taxon>Burkholderiales</taxon>
        <taxon>Oxalobacteraceae</taxon>
        <taxon>Noviherbaspirillum</taxon>
    </lineage>
</organism>
<evidence type="ECO:0000313" key="1">
    <source>
        <dbReference type="EMBL" id="SNT29257.1"/>
    </source>
</evidence>
<protein>
    <submittedName>
        <fullName evidence="1">Uncharacterized protein</fullName>
    </submittedName>
</protein>
<evidence type="ECO:0000313" key="2">
    <source>
        <dbReference type="Proteomes" id="UP000198284"/>
    </source>
</evidence>
<dbReference type="RefSeq" id="WP_089401444.1">
    <property type="nucleotide sequence ID" value="NZ_FZOT01000022.1"/>
</dbReference>
<reference evidence="1 2" key="1">
    <citation type="submission" date="2017-06" db="EMBL/GenBank/DDBJ databases">
        <authorList>
            <person name="Kim H.J."/>
            <person name="Triplett B.A."/>
        </authorList>
    </citation>
    <scope>NUCLEOTIDE SEQUENCE [LARGE SCALE GENOMIC DNA]</scope>
    <source>
        <strain evidence="1 2">U15</strain>
    </source>
</reference>
<name>A0A239LF41_9BURK</name>
<accession>A0A239LF41</accession>
<proteinExistence type="predicted"/>